<dbReference type="RefSeq" id="WP_118396489.1">
    <property type="nucleotide sequence ID" value="NZ_CABJDC010000001.1"/>
</dbReference>
<keyword evidence="2 6" id="KW-0378">Hydrolase</keyword>
<evidence type="ECO:0000256" key="5">
    <source>
        <dbReference type="PIRSR" id="PIRSR606710-2"/>
    </source>
</evidence>
<dbReference type="InterPro" id="IPR041542">
    <property type="entry name" value="GH43_C2"/>
</dbReference>
<name>A0AAE8AN47_STRPA</name>
<protein>
    <submittedName>
        <fullName evidence="8">Glycoside hydrolase family 43 protein</fullName>
    </submittedName>
</protein>
<dbReference type="GO" id="GO:0004553">
    <property type="term" value="F:hydrolase activity, hydrolyzing O-glycosyl compounds"/>
    <property type="evidence" value="ECO:0007669"/>
    <property type="project" value="InterPro"/>
</dbReference>
<evidence type="ECO:0000256" key="4">
    <source>
        <dbReference type="PIRSR" id="PIRSR606710-1"/>
    </source>
</evidence>
<feature type="domain" description="Beta-xylosidase C-terminal Concanavalin A-like" evidence="7">
    <location>
        <begin position="334"/>
        <end position="508"/>
    </location>
</feature>
<dbReference type="InterPro" id="IPR051795">
    <property type="entry name" value="Glycosyl_Hydrlase_43"/>
</dbReference>
<feature type="active site" description="Proton acceptor" evidence="4">
    <location>
        <position position="26"/>
    </location>
</feature>
<keyword evidence="3 6" id="KW-0326">Glycosidase</keyword>
<dbReference type="GO" id="GO:0005975">
    <property type="term" value="P:carbohydrate metabolic process"/>
    <property type="evidence" value="ECO:0007669"/>
    <property type="project" value="InterPro"/>
</dbReference>
<dbReference type="AlphaFoldDB" id="A0AAE8AN47"/>
<dbReference type="SUPFAM" id="SSF75005">
    <property type="entry name" value="Arabinanase/levansucrase/invertase"/>
    <property type="match status" value="1"/>
</dbReference>
<evidence type="ECO:0000313" key="9">
    <source>
        <dbReference type="Proteomes" id="UP000285725"/>
    </source>
</evidence>
<dbReference type="Pfam" id="PF04616">
    <property type="entry name" value="Glyco_hydro_43"/>
    <property type="match status" value="1"/>
</dbReference>
<dbReference type="InterPro" id="IPR013320">
    <property type="entry name" value="ConA-like_dom_sf"/>
</dbReference>
<feature type="site" description="Important for catalytic activity, responsible for pKa modulation of the active site Glu and correct orientation of both the proton donor and substrate" evidence="5">
    <location>
        <position position="137"/>
    </location>
</feature>
<dbReference type="InterPro" id="IPR006710">
    <property type="entry name" value="Glyco_hydro_43"/>
</dbReference>
<dbReference type="PANTHER" id="PTHR42812">
    <property type="entry name" value="BETA-XYLOSIDASE"/>
    <property type="match status" value="1"/>
</dbReference>
<evidence type="ECO:0000256" key="6">
    <source>
        <dbReference type="RuleBase" id="RU361187"/>
    </source>
</evidence>
<sequence length="519" mass="58619">MTVTHENTLLTGCPVKRVHIRGMYPDPSIVRVGDTYYMVNSTFEYYPGIALSRSFDLLNWEKLPGIAQTIEQADLRSAKSNEGIFAVCIRYNQGFFYVITTNFAEFKNFIIRGYLNEDQTAIIWENQRIEIDIFGIDPDLYFEDNRTYVQFTGYVEGGKKAIQQVEIELETGNILRGPEVLSFGTGGRDVEGPHILKEKGAYYLLAAEGGTGQGHMITMFKGESLWGPFQPAPTNPLFTNRDRAEEPLQNIGHADLFQDTLGNWWLTCLGTRPATIDHIQITNLGRETLLYPVEWTEEWPVINKGIPSLEVDLADFPNHSQALSNPQNLSKFTDYFISEQLDPEWTTLRHQLGSRLLIENQQLILKGSNLTLKDLSNPSFLAVRQTEHEQTFVVTLDPETSQLNQGSLGIAVIINSDHYAALLLSKEENRIVVRKHIQILDLEWDEIIGELSALPETLTLHHTTSEKVFTAQTQTETIQYSISAQHFSNEAIAALNTGDMQGLYVLGDAQMVVKSVERK</sequence>
<dbReference type="CDD" id="cd18617">
    <property type="entry name" value="GH43_XynB-like"/>
    <property type="match status" value="1"/>
</dbReference>
<dbReference type="Pfam" id="PF17851">
    <property type="entry name" value="GH43_C2"/>
    <property type="match status" value="1"/>
</dbReference>
<reference evidence="8 9" key="1">
    <citation type="submission" date="2018-08" db="EMBL/GenBank/DDBJ databases">
        <title>A genome reference for cultivated species of the human gut microbiota.</title>
        <authorList>
            <person name="Zou Y."/>
            <person name="Xue W."/>
            <person name="Luo G."/>
        </authorList>
    </citation>
    <scope>NUCLEOTIDE SEQUENCE [LARGE SCALE GENOMIC DNA]</scope>
    <source>
        <strain evidence="8 9">AF30-12BH</strain>
    </source>
</reference>
<evidence type="ECO:0000256" key="3">
    <source>
        <dbReference type="ARBA" id="ARBA00023295"/>
    </source>
</evidence>
<dbReference type="PANTHER" id="PTHR42812:SF12">
    <property type="entry name" value="BETA-XYLOSIDASE-RELATED"/>
    <property type="match status" value="1"/>
</dbReference>
<dbReference type="Gene3D" id="2.115.10.20">
    <property type="entry name" value="Glycosyl hydrolase domain, family 43"/>
    <property type="match status" value="1"/>
</dbReference>
<evidence type="ECO:0000256" key="2">
    <source>
        <dbReference type="ARBA" id="ARBA00022801"/>
    </source>
</evidence>
<accession>A0AAE8AN47</accession>
<evidence type="ECO:0000313" key="8">
    <source>
        <dbReference type="EMBL" id="RHN27171.1"/>
    </source>
</evidence>
<dbReference type="InterPro" id="IPR023296">
    <property type="entry name" value="Glyco_hydro_beta-prop_sf"/>
</dbReference>
<dbReference type="Proteomes" id="UP000285725">
    <property type="component" value="Unassembled WGS sequence"/>
</dbReference>
<evidence type="ECO:0000259" key="7">
    <source>
        <dbReference type="Pfam" id="PF17851"/>
    </source>
</evidence>
<organism evidence="8 9">
    <name type="scientific">Streptococcus parasanguinis</name>
    <dbReference type="NCBI Taxonomy" id="1318"/>
    <lineage>
        <taxon>Bacteria</taxon>
        <taxon>Bacillati</taxon>
        <taxon>Bacillota</taxon>
        <taxon>Bacilli</taxon>
        <taxon>Lactobacillales</taxon>
        <taxon>Streptococcaceae</taxon>
        <taxon>Streptococcus</taxon>
    </lineage>
</organism>
<proteinExistence type="inferred from homology"/>
<evidence type="ECO:0000256" key="1">
    <source>
        <dbReference type="ARBA" id="ARBA00009865"/>
    </source>
</evidence>
<dbReference type="Gene3D" id="2.60.120.200">
    <property type="match status" value="1"/>
</dbReference>
<comment type="similarity">
    <text evidence="1 6">Belongs to the glycosyl hydrolase 43 family.</text>
</comment>
<dbReference type="EMBL" id="QRQU01000001">
    <property type="protein sequence ID" value="RHN27171.1"/>
    <property type="molecule type" value="Genomic_DNA"/>
</dbReference>
<gene>
    <name evidence="8" type="ORF">DWZ19_01595</name>
</gene>
<dbReference type="SUPFAM" id="SSF49899">
    <property type="entry name" value="Concanavalin A-like lectins/glucanases"/>
    <property type="match status" value="1"/>
</dbReference>
<feature type="active site" description="Proton donor" evidence="4">
    <location>
        <position position="191"/>
    </location>
</feature>
<comment type="caution">
    <text evidence="8">The sequence shown here is derived from an EMBL/GenBank/DDBJ whole genome shotgun (WGS) entry which is preliminary data.</text>
</comment>